<feature type="transmembrane region" description="Helical" evidence="1">
    <location>
        <begin position="34"/>
        <end position="55"/>
    </location>
</feature>
<proteinExistence type="predicted"/>
<protein>
    <recommendedName>
        <fullName evidence="4">DUF4229 domain-containing protein</fullName>
    </recommendedName>
</protein>
<keyword evidence="1" id="KW-0472">Membrane</keyword>
<comment type="caution">
    <text evidence="2">The sequence shown here is derived from an EMBL/GenBank/DDBJ whole genome shotgun (WGS) entry which is preliminary data.</text>
</comment>
<evidence type="ECO:0008006" key="4">
    <source>
        <dbReference type="Google" id="ProtNLM"/>
    </source>
</evidence>
<reference evidence="3" key="1">
    <citation type="journal article" date="2019" name="Int. J. Syst. Evol. Microbiol.">
        <title>The Global Catalogue of Microorganisms (GCM) 10K type strain sequencing project: providing services to taxonomists for standard genome sequencing and annotation.</title>
        <authorList>
            <consortium name="The Broad Institute Genomics Platform"/>
            <consortium name="The Broad Institute Genome Sequencing Center for Infectious Disease"/>
            <person name="Wu L."/>
            <person name="Ma J."/>
        </authorList>
    </citation>
    <scope>NUCLEOTIDE SEQUENCE [LARGE SCALE GENOMIC DNA]</scope>
    <source>
        <strain evidence="3">WLHS5</strain>
    </source>
</reference>
<evidence type="ECO:0000313" key="2">
    <source>
        <dbReference type="EMBL" id="MFC7339977.1"/>
    </source>
</evidence>
<dbReference type="RefSeq" id="WP_380663062.1">
    <property type="nucleotide sequence ID" value="NZ_JBHTCJ010000001.1"/>
</dbReference>
<gene>
    <name evidence="2" type="ORF">ACFQRI_01035</name>
</gene>
<dbReference type="Proteomes" id="UP001596504">
    <property type="component" value="Unassembled WGS sequence"/>
</dbReference>
<evidence type="ECO:0000313" key="3">
    <source>
        <dbReference type="Proteomes" id="UP001596504"/>
    </source>
</evidence>
<dbReference type="EMBL" id="JBHTCJ010000001">
    <property type="protein sequence ID" value="MFC7339977.1"/>
    <property type="molecule type" value="Genomic_DNA"/>
</dbReference>
<name>A0ABW2LG44_9PSEU</name>
<feature type="transmembrane region" description="Helical" evidence="1">
    <location>
        <begin position="7"/>
        <end position="28"/>
    </location>
</feature>
<keyword evidence="1" id="KW-1133">Transmembrane helix</keyword>
<sequence length="78" mass="8303">MINKSRLGVLLVRTGLFFVAAVVLGVVYGWPSFAVIAAALTGGATLIQLGGWLWLRRAERRDPAAAADAAPKPHSEFL</sequence>
<keyword evidence="3" id="KW-1185">Reference proteome</keyword>
<keyword evidence="1" id="KW-0812">Transmembrane</keyword>
<organism evidence="2 3">
    <name type="scientific">Saccharopolyspora griseoalba</name>
    <dbReference type="NCBI Taxonomy" id="1431848"/>
    <lineage>
        <taxon>Bacteria</taxon>
        <taxon>Bacillati</taxon>
        <taxon>Actinomycetota</taxon>
        <taxon>Actinomycetes</taxon>
        <taxon>Pseudonocardiales</taxon>
        <taxon>Pseudonocardiaceae</taxon>
        <taxon>Saccharopolyspora</taxon>
    </lineage>
</organism>
<evidence type="ECO:0000256" key="1">
    <source>
        <dbReference type="SAM" id="Phobius"/>
    </source>
</evidence>
<accession>A0ABW2LG44</accession>